<accession>A0A5A7NRW9</accession>
<evidence type="ECO:0000313" key="2">
    <source>
        <dbReference type="EMBL" id="GER22501.1"/>
    </source>
</evidence>
<evidence type="ECO:0000256" key="1">
    <source>
        <dbReference type="SAM" id="MobiDB-lite"/>
    </source>
</evidence>
<reference evidence="2 3" key="1">
    <citation type="submission" date="2019-09" db="EMBL/GenBank/DDBJ databases">
        <title>Arthrobacter zafarii sp. nov., a moderately thermotolerant and halotolerant actinobacterium isolated from Cholistan desert soil of Pakistan.</title>
        <authorList>
            <person name="Amin A."/>
            <person name="Ahmed I."/>
            <person name="Khalid N."/>
            <person name="Schumann P."/>
            <person name="Busse H.J."/>
            <person name="Khan I.U."/>
            <person name="Li S."/>
            <person name="Li W.J."/>
        </authorList>
    </citation>
    <scope>NUCLEOTIDE SEQUENCE [LARGE SCALE GENOMIC DNA]</scope>
    <source>
        <strain evidence="2 3">NCCP-1664</strain>
    </source>
</reference>
<organism evidence="2 3">
    <name type="scientific">Zafaria cholistanensis</name>
    <dbReference type="NCBI Taxonomy" id="1682741"/>
    <lineage>
        <taxon>Bacteria</taxon>
        <taxon>Bacillati</taxon>
        <taxon>Actinomycetota</taxon>
        <taxon>Actinomycetes</taxon>
        <taxon>Micrococcales</taxon>
        <taxon>Micrococcaceae</taxon>
        <taxon>Zafaria</taxon>
    </lineage>
</organism>
<dbReference type="EMBL" id="BKDJ01000003">
    <property type="protein sequence ID" value="GER22501.1"/>
    <property type="molecule type" value="Genomic_DNA"/>
</dbReference>
<dbReference type="AlphaFoldDB" id="A0A5A7NRW9"/>
<feature type="region of interest" description="Disordered" evidence="1">
    <location>
        <begin position="1"/>
        <end position="20"/>
    </location>
</feature>
<protein>
    <submittedName>
        <fullName evidence="2">Uncharacterized protein</fullName>
    </submittedName>
</protein>
<proteinExistence type="predicted"/>
<name>A0A5A7NRW9_9MICC</name>
<dbReference type="Proteomes" id="UP000325307">
    <property type="component" value="Unassembled WGS sequence"/>
</dbReference>
<gene>
    <name evidence="2" type="ORF">NCCP1664_09980</name>
</gene>
<keyword evidence="3" id="KW-1185">Reference proteome</keyword>
<comment type="caution">
    <text evidence="2">The sequence shown here is derived from an EMBL/GenBank/DDBJ whole genome shotgun (WGS) entry which is preliminary data.</text>
</comment>
<sequence length="57" mass="5864">MVPFNPNPAPGGTSRARLFAPGAPEPRLWGFVKTSRRALSSKGFAGPACRANGAGPL</sequence>
<evidence type="ECO:0000313" key="3">
    <source>
        <dbReference type="Proteomes" id="UP000325307"/>
    </source>
</evidence>